<dbReference type="InterPro" id="IPR013783">
    <property type="entry name" value="Ig-like_fold"/>
</dbReference>
<dbReference type="InterPro" id="IPR003598">
    <property type="entry name" value="Ig_sub2"/>
</dbReference>
<dbReference type="Pfam" id="PF13927">
    <property type="entry name" value="Ig_3"/>
    <property type="match status" value="3"/>
</dbReference>
<dbReference type="GO" id="GO:0004197">
    <property type="term" value="F:cysteine-type endopeptidase activity"/>
    <property type="evidence" value="ECO:0007669"/>
    <property type="project" value="InterPro"/>
</dbReference>
<dbReference type="Gene3D" id="1.10.533.10">
    <property type="entry name" value="Death Domain, Fas"/>
    <property type="match status" value="1"/>
</dbReference>
<dbReference type="SUPFAM" id="SSF47986">
    <property type="entry name" value="DEATH domain"/>
    <property type="match status" value="1"/>
</dbReference>
<dbReference type="InterPro" id="IPR011029">
    <property type="entry name" value="DEATH-like_dom_sf"/>
</dbReference>
<dbReference type="InterPro" id="IPR036179">
    <property type="entry name" value="Ig-like_dom_sf"/>
</dbReference>
<dbReference type="PROSITE" id="PS50208">
    <property type="entry name" value="CASPASE_P20"/>
    <property type="match status" value="1"/>
</dbReference>
<protein>
    <recommendedName>
        <fullName evidence="5">Mucosa-associated lymphoid tissue lymphoma translocation protein 1-like</fullName>
    </recommendedName>
</protein>
<dbReference type="SMART" id="SM00409">
    <property type="entry name" value="IG"/>
    <property type="match status" value="3"/>
</dbReference>
<name>A0AAD9L1T6_RIDPI</name>
<dbReference type="EMBL" id="JAODUO010000416">
    <property type="protein sequence ID" value="KAK2181005.1"/>
    <property type="molecule type" value="Genomic_DNA"/>
</dbReference>
<gene>
    <name evidence="3" type="ORF">NP493_416g02032</name>
</gene>
<dbReference type="InterPro" id="IPR052039">
    <property type="entry name" value="Caspase-related_regulators"/>
</dbReference>
<dbReference type="InterPro" id="IPR029030">
    <property type="entry name" value="Caspase-like_dom_sf"/>
</dbReference>
<dbReference type="SMART" id="SM00408">
    <property type="entry name" value="IGc2"/>
    <property type="match status" value="2"/>
</dbReference>
<sequence length="782" mass="89071">MPLGISQTLNINSLNHSVRSEIERSLIERWRDLLLVVTEDSRDFSFRDYEIDEIEREGNRRGGCSVTELLYRWGDRGMTVSQLANYMDVLRLERPLTLIRDPVDLHITQDVTKNVTVDQGRVIRLECKAVGFPYPKYIWFHGKKQIHGGHDGILIIDPVRMEDAGPYICRVHNSLKEFVFGDWCIVTVNKVSDPDPFIPPTDLRPSSRLCIIEQPSPTSITIRVRQRIHLRCRVMADPAPTYQWLRSDTWLQGQTSSELKIDTATLNDSGQYKCVIRSGSQEVISDTVDVTVHSTQIDFGSKPEIILQPSTVTVCIGGIAYFQVKARGNGPLHYTWYHDGKVIEDADTAELKMPVNSHEAAGRYQCRVSTDQSNCHCMSREATLDISGEYAQYTATDKVALLIGSSRYRGNSPRLPAVINDIAFTRKKLEELQFKVISLVDLDLTEMRKAISWFCDLLAEGVYALFYVAGHGFQYHGQHYLVPWDAREGVRLADCLCIEEVQKNAQEKKPAVLLMFLDICRKESVSIDPSEKPTRYQPDRAGNCCTFFSSSHGQEAFEREDTQHMRESVIPQQSTDITSIFSKALLPVLGASKPIPDVFKLLMDGMLASKDYSQVYQNPEMVINLMEHNRSLADPICYDNDHSSYNHRTGLWVDMHQVPRQYDIGLTNLGIKVIIKFKYYFSNVLCMTVIPPEGQTGHCPEFQVEVRTEAADSQNVLVVFQNLQKLNRPLTPELQLHLNQQMKWIPVPKLDLCWPLVGHLQQKAHEEKPAGRREATEQDENP</sequence>
<dbReference type="CDD" id="cd00096">
    <property type="entry name" value="Ig"/>
    <property type="match status" value="2"/>
</dbReference>
<feature type="domain" description="Ig-like" evidence="2">
    <location>
        <begin position="303"/>
        <end position="385"/>
    </location>
</feature>
<comment type="caution">
    <text evidence="3">The sequence shown here is derived from an EMBL/GenBank/DDBJ whole genome shotgun (WGS) entry which is preliminary data.</text>
</comment>
<evidence type="ECO:0000313" key="3">
    <source>
        <dbReference type="EMBL" id="KAK2181005.1"/>
    </source>
</evidence>
<dbReference type="PANTHER" id="PTHR22576">
    <property type="entry name" value="MUCOSA ASSOCIATED LYMPHOID TISSUE LYMPHOMA TRANSLOCATION PROTEIN 1/PARACASPASE"/>
    <property type="match status" value="1"/>
</dbReference>
<evidence type="ECO:0000259" key="1">
    <source>
        <dbReference type="PROSITE" id="PS50208"/>
    </source>
</evidence>
<feature type="domain" description="Ig-like" evidence="2">
    <location>
        <begin position="102"/>
        <end position="174"/>
    </location>
</feature>
<keyword evidence="4" id="KW-1185">Reference proteome</keyword>
<dbReference type="PANTHER" id="PTHR22576:SF37">
    <property type="entry name" value="MUCOSA-ASSOCIATED LYMPHOID TISSUE LYMPHOMA TRANSLOCATION PROTEIN 1"/>
    <property type="match status" value="1"/>
</dbReference>
<dbReference type="PROSITE" id="PS50835">
    <property type="entry name" value="IG_LIKE"/>
    <property type="match status" value="3"/>
</dbReference>
<accession>A0AAD9L1T6</accession>
<feature type="domain" description="Ig-like" evidence="2">
    <location>
        <begin position="215"/>
        <end position="291"/>
    </location>
</feature>
<dbReference type="Gene3D" id="3.40.50.1460">
    <property type="match status" value="1"/>
</dbReference>
<evidence type="ECO:0008006" key="5">
    <source>
        <dbReference type="Google" id="ProtNLM"/>
    </source>
</evidence>
<dbReference type="Gene3D" id="2.60.40.10">
    <property type="entry name" value="Immunoglobulins"/>
    <property type="match status" value="3"/>
</dbReference>
<dbReference type="SUPFAM" id="SSF52129">
    <property type="entry name" value="Caspase-like"/>
    <property type="match status" value="1"/>
</dbReference>
<reference evidence="3" key="1">
    <citation type="journal article" date="2023" name="Mol. Biol. Evol.">
        <title>Third-Generation Sequencing Reveals the Adaptive Role of the Epigenome in Three Deep-Sea Polychaetes.</title>
        <authorList>
            <person name="Perez M."/>
            <person name="Aroh O."/>
            <person name="Sun Y."/>
            <person name="Lan Y."/>
            <person name="Juniper S.K."/>
            <person name="Young C.R."/>
            <person name="Angers B."/>
            <person name="Qian P.Y."/>
        </authorList>
    </citation>
    <scope>NUCLEOTIDE SEQUENCE</scope>
    <source>
        <strain evidence="3">R07B-5</strain>
    </source>
</reference>
<dbReference type="InterPro" id="IPR011600">
    <property type="entry name" value="Pept_C14_caspase"/>
</dbReference>
<dbReference type="GO" id="GO:0006508">
    <property type="term" value="P:proteolysis"/>
    <property type="evidence" value="ECO:0007669"/>
    <property type="project" value="InterPro"/>
</dbReference>
<dbReference type="InterPro" id="IPR003599">
    <property type="entry name" value="Ig_sub"/>
</dbReference>
<dbReference type="Proteomes" id="UP001209878">
    <property type="component" value="Unassembled WGS sequence"/>
</dbReference>
<dbReference type="AlphaFoldDB" id="A0AAD9L1T6"/>
<dbReference type="InterPro" id="IPR001309">
    <property type="entry name" value="Pept_C14_p20"/>
</dbReference>
<evidence type="ECO:0000259" key="2">
    <source>
        <dbReference type="PROSITE" id="PS50835"/>
    </source>
</evidence>
<dbReference type="SUPFAM" id="SSF48726">
    <property type="entry name" value="Immunoglobulin"/>
    <property type="match status" value="3"/>
</dbReference>
<proteinExistence type="predicted"/>
<organism evidence="3 4">
    <name type="scientific">Ridgeia piscesae</name>
    <name type="common">Tubeworm</name>
    <dbReference type="NCBI Taxonomy" id="27915"/>
    <lineage>
        <taxon>Eukaryota</taxon>
        <taxon>Metazoa</taxon>
        <taxon>Spiralia</taxon>
        <taxon>Lophotrochozoa</taxon>
        <taxon>Annelida</taxon>
        <taxon>Polychaeta</taxon>
        <taxon>Sedentaria</taxon>
        <taxon>Canalipalpata</taxon>
        <taxon>Sabellida</taxon>
        <taxon>Siboglinidae</taxon>
        <taxon>Ridgeia</taxon>
    </lineage>
</organism>
<evidence type="ECO:0000313" key="4">
    <source>
        <dbReference type="Proteomes" id="UP001209878"/>
    </source>
</evidence>
<dbReference type="InterPro" id="IPR007110">
    <property type="entry name" value="Ig-like_dom"/>
</dbReference>
<feature type="domain" description="Caspase family p20" evidence="1">
    <location>
        <begin position="396"/>
        <end position="474"/>
    </location>
</feature>
<dbReference type="Pfam" id="PF00656">
    <property type="entry name" value="Peptidase_C14"/>
    <property type="match status" value="1"/>
</dbReference>